<keyword evidence="1" id="KW-0813">Transport</keyword>
<dbReference type="PROSITE" id="PS50893">
    <property type="entry name" value="ABC_TRANSPORTER_2"/>
    <property type="match status" value="1"/>
</dbReference>
<keyword evidence="4" id="KW-1278">Translocase</keyword>
<dbReference type="Pfam" id="PF00005">
    <property type="entry name" value="ABC_tran"/>
    <property type="match status" value="1"/>
</dbReference>
<evidence type="ECO:0000259" key="6">
    <source>
        <dbReference type="PROSITE" id="PS50893"/>
    </source>
</evidence>
<proteinExistence type="predicted"/>
<dbReference type="InterPro" id="IPR017871">
    <property type="entry name" value="ABC_transporter-like_CS"/>
</dbReference>
<dbReference type="InterPro" id="IPR003593">
    <property type="entry name" value="AAA+_ATPase"/>
</dbReference>
<dbReference type="InterPro" id="IPR003439">
    <property type="entry name" value="ABC_transporter-like_ATP-bd"/>
</dbReference>
<dbReference type="SMART" id="SM00382">
    <property type="entry name" value="AAA"/>
    <property type="match status" value="1"/>
</dbReference>
<dbReference type="EMBL" id="AP014800">
    <property type="protein sequence ID" value="BAQ70798.1"/>
    <property type="molecule type" value="Genomic_DNA"/>
</dbReference>
<evidence type="ECO:0000256" key="2">
    <source>
        <dbReference type="ARBA" id="ARBA00022741"/>
    </source>
</evidence>
<protein>
    <submittedName>
        <fullName evidence="7">Putative siderophore ABC transporter ATP-binding component</fullName>
    </submittedName>
</protein>
<dbReference type="Gene3D" id="3.40.50.300">
    <property type="entry name" value="P-loop containing nucleotide triphosphate hydrolases"/>
    <property type="match status" value="1"/>
</dbReference>
<dbReference type="AlphaFoldDB" id="A0A0D6B6N9"/>
<evidence type="ECO:0000313" key="7">
    <source>
        <dbReference type="EMBL" id="BAQ70798.1"/>
    </source>
</evidence>
<gene>
    <name evidence="7" type="ORF">NHU_03666</name>
</gene>
<dbReference type="KEGG" id="rsu:NHU_03666"/>
<keyword evidence="2" id="KW-0547">Nucleotide-binding</keyword>
<dbReference type="GO" id="GO:0005524">
    <property type="term" value="F:ATP binding"/>
    <property type="evidence" value="ECO:0007669"/>
    <property type="project" value="UniProtKB-KW"/>
</dbReference>
<dbReference type="PATRIC" id="fig|35806.4.peg.3767"/>
<evidence type="ECO:0000256" key="3">
    <source>
        <dbReference type="ARBA" id="ARBA00022840"/>
    </source>
</evidence>
<organism evidence="7 8">
    <name type="scientific">Rhodovulum sulfidophilum</name>
    <name type="common">Rhodobacter sulfidophilus</name>
    <dbReference type="NCBI Taxonomy" id="35806"/>
    <lineage>
        <taxon>Bacteria</taxon>
        <taxon>Pseudomonadati</taxon>
        <taxon>Pseudomonadota</taxon>
        <taxon>Alphaproteobacteria</taxon>
        <taxon>Rhodobacterales</taxon>
        <taxon>Paracoccaceae</taxon>
        <taxon>Rhodovulum</taxon>
    </lineage>
</organism>
<dbReference type="CDD" id="cd03214">
    <property type="entry name" value="ABC_Iron-Siderophores_B12_Hemin"/>
    <property type="match status" value="1"/>
</dbReference>
<feature type="domain" description="ABC transporter" evidence="6">
    <location>
        <begin position="14"/>
        <end position="247"/>
    </location>
</feature>
<evidence type="ECO:0000256" key="1">
    <source>
        <dbReference type="ARBA" id="ARBA00022448"/>
    </source>
</evidence>
<accession>A0A0D6B6N9</accession>
<dbReference type="Proteomes" id="UP000064912">
    <property type="component" value="Chromosome"/>
</dbReference>
<comment type="function">
    <text evidence="5">Part of the ABC transporter complex HmuTUV involved in hemin import. Responsible for energy coupling to the transport system.</text>
</comment>
<dbReference type="InterPro" id="IPR027417">
    <property type="entry name" value="P-loop_NTPase"/>
</dbReference>
<evidence type="ECO:0000256" key="5">
    <source>
        <dbReference type="ARBA" id="ARBA00037066"/>
    </source>
</evidence>
<name>A0A0D6B6N9_RHOSU</name>
<evidence type="ECO:0000313" key="8">
    <source>
        <dbReference type="Proteomes" id="UP000064912"/>
    </source>
</evidence>
<evidence type="ECO:0000256" key="4">
    <source>
        <dbReference type="ARBA" id="ARBA00022967"/>
    </source>
</evidence>
<dbReference type="PANTHER" id="PTHR42794">
    <property type="entry name" value="HEMIN IMPORT ATP-BINDING PROTEIN HMUV"/>
    <property type="match status" value="1"/>
</dbReference>
<keyword evidence="3 7" id="KW-0067">ATP-binding</keyword>
<dbReference type="SUPFAM" id="SSF52540">
    <property type="entry name" value="P-loop containing nucleoside triphosphate hydrolases"/>
    <property type="match status" value="1"/>
</dbReference>
<dbReference type="PROSITE" id="PS00211">
    <property type="entry name" value="ABC_TRANSPORTER_1"/>
    <property type="match status" value="1"/>
</dbReference>
<sequence>MPRPVDRKGLPVQLEVSGVSVRFGRRIVLRDVSLPALRAGEIMAFVGPNGAGKSTLLKAIAGVVASEGEMRLGEDDLRALAPASRMCRVGYMPQSQDARTGLSVLEAVLAGLDLLMPGLSRAERRARAAAALVRLGLEPLAGTSLCDLSGGQRQLAVLAQSLSHDPVALLLDEPTAALDIRHQYEVMEALRGIAAGGRIVALVLHDLALAAQWADRIVFVKGGGVYASGRTRDCLTAENIRNVFEVEAEVLRDGGHGVHINVLGRPRPA</sequence>
<reference evidence="7 8" key="1">
    <citation type="submission" date="2015-02" db="EMBL/GenBank/DDBJ databases">
        <title>Genome sequene of Rhodovulum sulfidophilum DSM 2351.</title>
        <authorList>
            <person name="Nagao N."/>
        </authorList>
    </citation>
    <scope>NUCLEOTIDE SEQUENCE [LARGE SCALE GENOMIC DNA]</scope>
    <source>
        <strain evidence="7 8">DSM 2351</strain>
    </source>
</reference>
<dbReference type="PANTHER" id="PTHR42794:SF1">
    <property type="entry name" value="HEMIN IMPORT ATP-BINDING PROTEIN HMUV"/>
    <property type="match status" value="1"/>
</dbReference>
<dbReference type="GO" id="GO:0016887">
    <property type="term" value="F:ATP hydrolysis activity"/>
    <property type="evidence" value="ECO:0007669"/>
    <property type="project" value="InterPro"/>
</dbReference>